<keyword evidence="5 7" id="KW-1133">Transmembrane helix</keyword>
<protein>
    <submittedName>
        <fullName evidence="9">Inner membrane transport protein YajR</fullName>
    </submittedName>
</protein>
<dbReference type="InterPro" id="IPR036259">
    <property type="entry name" value="MFS_trans_sf"/>
</dbReference>
<dbReference type="InterPro" id="IPR011701">
    <property type="entry name" value="MFS"/>
</dbReference>
<dbReference type="PANTHER" id="PTHR23517:SF2">
    <property type="entry name" value="MULTIDRUG RESISTANCE PROTEIN MDTH"/>
    <property type="match status" value="1"/>
</dbReference>
<feature type="transmembrane region" description="Helical" evidence="7">
    <location>
        <begin position="213"/>
        <end position="235"/>
    </location>
</feature>
<feature type="transmembrane region" description="Helical" evidence="7">
    <location>
        <begin position="323"/>
        <end position="343"/>
    </location>
</feature>
<keyword evidence="10" id="KW-1185">Reference proteome</keyword>
<dbReference type="Proteomes" id="UP000501534">
    <property type="component" value="Chromosome"/>
</dbReference>
<dbReference type="InterPro" id="IPR050171">
    <property type="entry name" value="MFS_Transporters"/>
</dbReference>
<reference evidence="9 10" key="1">
    <citation type="submission" date="2020-04" db="EMBL/GenBank/DDBJ databases">
        <title>Usitatibacter rugosus gen. nov., sp. nov. and Usitatibacter palustris sp. nov., novel members of Usitatibacteraceae fam. nov. within the order Nitrosomonadales isolated from soil.</title>
        <authorList>
            <person name="Huber K.J."/>
            <person name="Neumann-Schaal M."/>
            <person name="Geppert A."/>
            <person name="Luckner M."/>
            <person name="Wanner G."/>
            <person name="Overmann J."/>
        </authorList>
    </citation>
    <scope>NUCLEOTIDE SEQUENCE [LARGE SCALE GENOMIC DNA]</scope>
    <source>
        <strain evidence="9 10">0125_3</strain>
    </source>
</reference>
<feature type="transmembrane region" description="Helical" evidence="7">
    <location>
        <begin position="355"/>
        <end position="375"/>
    </location>
</feature>
<accession>A0A6M4H089</accession>
<feature type="transmembrane region" description="Helical" evidence="7">
    <location>
        <begin position="40"/>
        <end position="63"/>
    </location>
</feature>
<feature type="transmembrane region" description="Helical" evidence="7">
    <location>
        <begin position="75"/>
        <end position="93"/>
    </location>
</feature>
<dbReference type="PANTHER" id="PTHR23517">
    <property type="entry name" value="RESISTANCE PROTEIN MDTM, PUTATIVE-RELATED-RELATED"/>
    <property type="match status" value="1"/>
</dbReference>
<evidence type="ECO:0000313" key="9">
    <source>
        <dbReference type="EMBL" id="QJR12528.1"/>
    </source>
</evidence>
<name>A0A6M4H089_9PROT</name>
<dbReference type="EMBL" id="CP053069">
    <property type="protein sequence ID" value="QJR12528.1"/>
    <property type="molecule type" value="Genomic_DNA"/>
</dbReference>
<keyword evidence="4 7" id="KW-0812">Transmembrane</keyword>
<dbReference type="PROSITE" id="PS50850">
    <property type="entry name" value="MFS"/>
    <property type="match status" value="1"/>
</dbReference>
<evidence type="ECO:0000256" key="5">
    <source>
        <dbReference type="ARBA" id="ARBA00022989"/>
    </source>
</evidence>
<evidence type="ECO:0000256" key="6">
    <source>
        <dbReference type="ARBA" id="ARBA00023136"/>
    </source>
</evidence>
<proteinExistence type="predicted"/>
<feature type="transmembrane region" description="Helical" evidence="7">
    <location>
        <begin position="270"/>
        <end position="287"/>
    </location>
</feature>
<sequence length="385" mass="40123">MSPRELRASLSLAAIFGLRLFGMFVILPVFALWAEGRPGWNLTLVGIALGVYGLTQAILQIPFGYWSDRSGRKPVLYIGLAIMACGSFVGAGFESPWMVILGRMLQGAGAVSAVAIAMAGDLTRDSQRTKAMAIIGSSIGAAFALSFVLAPFLEHAIGVRGLFAMTGVFCILAMGVVAWVVPDVEGKPAERQHTKLGAVLRDAELVRINIGIFILRMVLMAVFVVVPMGLVAAGAPAKDHWWVYLVSVGGGFLLMLPVVMGQLGQRDRPVVIGAIATLGISIAALAASEGHLAGLVVALVIFFAGFNALEAKLPAMVSRAAPASARGLATGVFSSIQFLGMFAGGSLGGLLAQRGGMLVVLGACFAAVALWLLVASRMGNFVPIK</sequence>
<feature type="transmembrane region" description="Helical" evidence="7">
    <location>
        <begin position="293"/>
        <end position="311"/>
    </location>
</feature>
<dbReference type="SUPFAM" id="SSF103473">
    <property type="entry name" value="MFS general substrate transporter"/>
    <property type="match status" value="1"/>
</dbReference>
<keyword evidence="2" id="KW-0813">Transport</keyword>
<organism evidence="9 10">
    <name type="scientific">Usitatibacter rugosus</name>
    <dbReference type="NCBI Taxonomy" id="2732067"/>
    <lineage>
        <taxon>Bacteria</taxon>
        <taxon>Pseudomonadati</taxon>
        <taxon>Pseudomonadota</taxon>
        <taxon>Betaproteobacteria</taxon>
        <taxon>Nitrosomonadales</taxon>
        <taxon>Usitatibacteraceae</taxon>
        <taxon>Usitatibacter</taxon>
    </lineage>
</organism>
<dbReference type="GO" id="GO:0022857">
    <property type="term" value="F:transmembrane transporter activity"/>
    <property type="evidence" value="ECO:0007669"/>
    <property type="project" value="InterPro"/>
</dbReference>
<evidence type="ECO:0000259" key="8">
    <source>
        <dbReference type="PROSITE" id="PS50850"/>
    </source>
</evidence>
<feature type="transmembrane region" description="Helical" evidence="7">
    <location>
        <begin position="159"/>
        <end position="181"/>
    </location>
</feature>
<keyword evidence="3" id="KW-1003">Cell membrane</keyword>
<dbReference type="Gene3D" id="1.20.1250.20">
    <property type="entry name" value="MFS general substrate transporter like domains"/>
    <property type="match status" value="1"/>
</dbReference>
<feature type="domain" description="Major facilitator superfamily (MFS) profile" evidence="8">
    <location>
        <begin position="1"/>
        <end position="380"/>
    </location>
</feature>
<evidence type="ECO:0000256" key="4">
    <source>
        <dbReference type="ARBA" id="ARBA00022692"/>
    </source>
</evidence>
<dbReference type="Pfam" id="PF07690">
    <property type="entry name" value="MFS_1"/>
    <property type="match status" value="1"/>
</dbReference>
<keyword evidence="6 7" id="KW-0472">Membrane</keyword>
<feature type="transmembrane region" description="Helical" evidence="7">
    <location>
        <begin position="131"/>
        <end position="153"/>
    </location>
</feature>
<feature type="transmembrane region" description="Helical" evidence="7">
    <location>
        <begin position="12"/>
        <end position="34"/>
    </location>
</feature>
<dbReference type="KEGG" id="uru:DSM104443_03614"/>
<gene>
    <name evidence="9" type="primary">yajR</name>
    <name evidence="9" type="ORF">DSM104443_03614</name>
</gene>
<evidence type="ECO:0000256" key="3">
    <source>
        <dbReference type="ARBA" id="ARBA00022475"/>
    </source>
</evidence>
<comment type="subcellular location">
    <subcellularLocation>
        <location evidence="1">Cell membrane</location>
        <topology evidence="1">Multi-pass membrane protein</topology>
    </subcellularLocation>
</comment>
<dbReference type="CDD" id="cd17472">
    <property type="entry name" value="MFS_YajR_like"/>
    <property type="match status" value="1"/>
</dbReference>
<evidence type="ECO:0000256" key="1">
    <source>
        <dbReference type="ARBA" id="ARBA00004651"/>
    </source>
</evidence>
<feature type="transmembrane region" description="Helical" evidence="7">
    <location>
        <begin position="241"/>
        <end position="263"/>
    </location>
</feature>
<evidence type="ECO:0000256" key="7">
    <source>
        <dbReference type="SAM" id="Phobius"/>
    </source>
</evidence>
<dbReference type="InterPro" id="IPR020846">
    <property type="entry name" value="MFS_dom"/>
</dbReference>
<evidence type="ECO:0000313" key="10">
    <source>
        <dbReference type="Proteomes" id="UP000501534"/>
    </source>
</evidence>
<dbReference type="GO" id="GO:0005886">
    <property type="term" value="C:plasma membrane"/>
    <property type="evidence" value="ECO:0007669"/>
    <property type="project" value="UniProtKB-SubCell"/>
</dbReference>
<feature type="transmembrane region" description="Helical" evidence="7">
    <location>
        <begin position="99"/>
        <end position="119"/>
    </location>
</feature>
<dbReference type="AlphaFoldDB" id="A0A6M4H089"/>
<evidence type="ECO:0000256" key="2">
    <source>
        <dbReference type="ARBA" id="ARBA00022448"/>
    </source>
</evidence>